<evidence type="ECO:0000313" key="3">
    <source>
        <dbReference type="Proteomes" id="UP001085076"/>
    </source>
</evidence>
<dbReference type="InterPro" id="IPR011009">
    <property type="entry name" value="Kinase-like_dom_sf"/>
</dbReference>
<organism evidence="2 3">
    <name type="scientific">Dioscorea zingiberensis</name>
    <dbReference type="NCBI Taxonomy" id="325984"/>
    <lineage>
        <taxon>Eukaryota</taxon>
        <taxon>Viridiplantae</taxon>
        <taxon>Streptophyta</taxon>
        <taxon>Embryophyta</taxon>
        <taxon>Tracheophyta</taxon>
        <taxon>Spermatophyta</taxon>
        <taxon>Magnoliopsida</taxon>
        <taxon>Liliopsida</taxon>
        <taxon>Dioscoreales</taxon>
        <taxon>Dioscoreaceae</taxon>
        <taxon>Dioscorea</taxon>
    </lineage>
</organism>
<dbReference type="PANTHER" id="PTHR19241">
    <property type="entry name" value="ATP-BINDING CASSETTE TRANSPORTER"/>
    <property type="match status" value="1"/>
</dbReference>
<dbReference type="Proteomes" id="UP001085076">
    <property type="component" value="Miscellaneous, Linkage group lg01"/>
</dbReference>
<dbReference type="OrthoDB" id="66620at2759"/>
<reference evidence="2" key="1">
    <citation type="submission" date="2021-03" db="EMBL/GenBank/DDBJ databases">
        <authorList>
            <person name="Li Z."/>
            <person name="Yang C."/>
        </authorList>
    </citation>
    <scope>NUCLEOTIDE SEQUENCE</scope>
    <source>
        <strain evidence="2">Dzin_1.0</strain>
        <tissue evidence="2">Leaf</tissue>
    </source>
</reference>
<proteinExistence type="predicted"/>
<evidence type="ECO:0000256" key="1">
    <source>
        <dbReference type="ARBA" id="ARBA00022448"/>
    </source>
</evidence>
<dbReference type="Gene3D" id="1.10.510.10">
    <property type="entry name" value="Transferase(Phosphotransferase) domain 1"/>
    <property type="match status" value="1"/>
</dbReference>
<gene>
    <name evidence="2" type="ORF">J5N97_003095</name>
</gene>
<keyword evidence="1" id="KW-0813">Transport</keyword>
<protein>
    <submittedName>
        <fullName evidence="2">Uncharacterized protein</fullName>
    </submittedName>
</protein>
<dbReference type="EMBL" id="JAGGNH010000001">
    <property type="protein sequence ID" value="KAJ0984739.1"/>
    <property type="molecule type" value="Genomic_DNA"/>
</dbReference>
<reference evidence="2" key="2">
    <citation type="journal article" date="2022" name="Hortic Res">
        <title>The genome of Dioscorea zingiberensis sheds light on the biosynthesis, origin and evolution of the medicinally important diosgenin saponins.</title>
        <authorList>
            <person name="Li Y."/>
            <person name="Tan C."/>
            <person name="Li Z."/>
            <person name="Guo J."/>
            <person name="Li S."/>
            <person name="Chen X."/>
            <person name="Wang C."/>
            <person name="Dai X."/>
            <person name="Yang H."/>
            <person name="Song W."/>
            <person name="Hou L."/>
            <person name="Xu J."/>
            <person name="Tong Z."/>
            <person name="Xu A."/>
            <person name="Yuan X."/>
            <person name="Wang W."/>
            <person name="Yang Q."/>
            <person name="Chen L."/>
            <person name="Sun Z."/>
            <person name="Wang K."/>
            <person name="Pan B."/>
            <person name="Chen J."/>
            <person name="Bao Y."/>
            <person name="Liu F."/>
            <person name="Qi X."/>
            <person name="Gang D.R."/>
            <person name="Wen J."/>
            <person name="Li J."/>
        </authorList>
    </citation>
    <scope>NUCLEOTIDE SEQUENCE</scope>
    <source>
        <strain evidence="2">Dzin_1.0</strain>
    </source>
</reference>
<sequence length="189" mass="20914">MDVQEIDGAAVEKGEEGHVAHPLVDPFLVEALQNTRHRLTATINSIKNDFLIILCNVTWDSAEHLPFPSRSILMRAPEVLLGATHYSTPVDDMWSVGCIFGDVSYNFFKLEEFAVAKTSAYISQNDIHIPMMTAISLERLERSLQTNYVLKIMGLDLCADIMVGDAIRRGISGEGPTKALFMDDISTGL</sequence>
<keyword evidence="3" id="KW-1185">Reference proteome</keyword>
<comment type="caution">
    <text evidence="2">The sequence shown here is derived from an EMBL/GenBank/DDBJ whole genome shotgun (WGS) entry which is preliminary data.</text>
</comment>
<name>A0A9D5HQ14_9LILI</name>
<accession>A0A9D5HQ14</accession>
<evidence type="ECO:0000313" key="2">
    <source>
        <dbReference type="EMBL" id="KAJ0984739.1"/>
    </source>
</evidence>
<dbReference type="SUPFAM" id="SSF56112">
    <property type="entry name" value="Protein kinase-like (PK-like)"/>
    <property type="match status" value="1"/>
</dbReference>
<dbReference type="AlphaFoldDB" id="A0A9D5HQ14"/>